<evidence type="ECO:0000256" key="1">
    <source>
        <dbReference type="SAM" id="MobiDB-lite"/>
    </source>
</evidence>
<protein>
    <submittedName>
        <fullName evidence="2">Uncharacterized protein</fullName>
    </submittedName>
</protein>
<name>A0A0L0CF40_LUCCU</name>
<comment type="caution">
    <text evidence="2">The sequence shown here is derived from an EMBL/GenBank/DDBJ whole genome shotgun (WGS) entry which is preliminary data.</text>
</comment>
<accession>A0A0L0CF40</accession>
<feature type="region of interest" description="Disordered" evidence="1">
    <location>
        <begin position="56"/>
        <end position="108"/>
    </location>
</feature>
<keyword evidence="3" id="KW-1185">Reference proteome</keyword>
<gene>
    <name evidence="2" type="ORF">FF38_01591</name>
</gene>
<feature type="compositionally biased region" description="Basic and acidic residues" evidence="1">
    <location>
        <begin position="56"/>
        <end position="67"/>
    </location>
</feature>
<dbReference type="Proteomes" id="UP000037069">
    <property type="component" value="Unassembled WGS sequence"/>
</dbReference>
<evidence type="ECO:0000313" key="3">
    <source>
        <dbReference type="Proteomes" id="UP000037069"/>
    </source>
</evidence>
<organism evidence="2 3">
    <name type="scientific">Lucilia cuprina</name>
    <name type="common">Green bottle fly</name>
    <name type="synonym">Australian sheep blowfly</name>
    <dbReference type="NCBI Taxonomy" id="7375"/>
    <lineage>
        <taxon>Eukaryota</taxon>
        <taxon>Metazoa</taxon>
        <taxon>Ecdysozoa</taxon>
        <taxon>Arthropoda</taxon>
        <taxon>Hexapoda</taxon>
        <taxon>Insecta</taxon>
        <taxon>Pterygota</taxon>
        <taxon>Neoptera</taxon>
        <taxon>Endopterygota</taxon>
        <taxon>Diptera</taxon>
        <taxon>Brachycera</taxon>
        <taxon>Muscomorpha</taxon>
        <taxon>Oestroidea</taxon>
        <taxon>Calliphoridae</taxon>
        <taxon>Luciliinae</taxon>
        <taxon>Lucilia</taxon>
    </lineage>
</organism>
<reference evidence="2 3" key="1">
    <citation type="journal article" date="2015" name="Nat. Commun.">
        <title>Lucilia cuprina genome unlocks parasitic fly biology to underpin future interventions.</title>
        <authorList>
            <person name="Anstead C.A."/>
            <person name="Korhonen P.K."/>
            <person name="Young N.D."/>
            <person name="Hall R.S."/>
            <person name="Jex A.R."/>
            <person name="Murali S.C."/>
            <person name="Hughes D.S."/>
            <person name="Lee S.F."/>
            <person name="Perry T."/>
            <person name="Stroehlein A.J."/>
            <person name="Ansell B.R."/>
            <person name="Breugelmans B."/>
            <person name="Hofmann A."/>
            <person name="Qu J."/>
            <person name="Dugan S."/>
            <person name="Lee S.L."/>
            <person name="Chao H."/>
            <person name="Dinh H."/>
            <person name="Han Y."/>
            <person name="Doddapaneni H.V."/>
            <person name="Worley K.C."/>
            <person name="Muzny D.M."/>
            <person name="Ioannidis P."/>
            <person name="Waterhouse R.M."/>
            <person name="Zdobnov E.M."/>
            <person name="James P.J."/>
            <person name="Bagnall N.H."/>
            <person name="Kotze A.C."/>
            <person name="Gibbs R.A."/>
            <person name="Richards S."/>
            <person name="Batterham P."/>
            <person name="Gasser R.B."/>
        </authorList>
    </citation>
    <scope>NUCLEOTIDE SEQUENCE [LARGE SCALE GENOMIC DNA]</scope>
    <source>
        <strain evidence="2 3">LS</strain>
        <tissue evidence="2">Full body</tissue>
    </source>
</reference>
<dbReference type="EMBL" id="JRES01000487">
    <property type="protein sequence ID" value="KNC30832.1"/>
    <property type="molecule type" value="Genomic_DNA"/>
</dbReference>
<sequence>MEFGVAAILDRISEAFDSPQPEIATAGIGSPEIIRPSTGYMGHVFQTLDMEKFEETATPHGEADHKAAQYGRTDAGGFNERSNGTDLIGSKERSGTTGCPLTHEKGKTPGRPNEISIWYACPYLVQPAWVITLKPSHRIKMSTIREGGFRSK</sequence>
<proteinExistence type="predicted"/>
<dbReference type="AlphaFoldDB" id="A0A0L0CF40"/>
<evidence type="ECO:0000313" key="2">
    <source>
        <dbReference type="EMBL" id="KNC30832.1"/>
    </source>
</evidence>